<evidence type="ECO:0000313" key="5">
    <source>
        <dbReference type="Proteomes" id="UP000092565"/>
    </source>
</evidence>
<dbReference type="GO" id="GO:0032259">
    <property type="term" value="P:methylation"/>
    <property type="evidence" value="ECO:0007669"/>
    <property type="project" value="UniProtKB-KW"/>
</dbReference>
<evidence type="ECO:0000313" key="3">
    <source>
        <dbReference type="EMBL" id="ANP38544.1"/>
    </source>
</evidence>
<gene>
    <name evidence="3" type="ORF">JL2886_03671</name>
    <name evidence="4" type="ORF">PXK24_00855</name>
</gene>
<dbReference type="EMBL" id="JARCJK010000001">
    <property type="protein sequence ID" value="MDE4164225.1"/>
    <property type="molecule type" value="Genomic_DNA"/>
</dbReference>
<evidence type="ECO:0000313" key="6">
    <source>
        <dbReference type="Proteomes" id="UP001218364"/>
    </source>
</evidence>
<feature type="domain" description="Methyltransferase" evidence="2">
    <location>
        <begin position="36"/>
        <end position="128"/>
    </location>
</feature>
<dbReference type="RefSeq" id="WP_065273189.1">
    <property type="nucleotide sequence ID" value="NZ_CP015124.1"/>
</dbReference>
<dbReference type="Proteomes" id="UP001218364">
    <property type="component" value="Unassembled WGS sequence"/>
</dbReference>
<reference evidence="3 5" key="1">
    <citation type="submission" date="2016-04" db="EMBL/GenBank/DDBJ databases">
        <authorList>
            <person name="Evans L.H."/>
            <person name="Alamgir A."/>
            <person name="Owens N."/>
            <person name="Weber N.D."/>
            <person name="Virtaneva K."/>
            <person name="Barbian K."/>
            <person name="Babar A."/>
            <person name="Rosenke K."/>
        </authorList>
    </citation>
    <scope>NUCLEOTIDE SEQUENCE [LARGE SCALE GENOMIC DNA]</scope>
    <source>
        <strain evidence="3 5">JL2886</strain>
    </source>
</reference>
<dbReference type="PANTHER" id="PTHR43861:SF3">
    <property type="entry name" value="PUTATIVE (AFU_ORTHOLOGUE AFUA_2G14390)-RELATED"/>
    <property type="match status" value="1"/>
</dbReference>
<dbReference type="OrthoDB" id="9786503at2"/>
<dbReference type="PANTHER" id="PTHR43861">
    <property type="entry name" value="TRANS-ACONITATE 2-METHYLTRANSFERASE-RELATED"/>
    <property type="match status" value="1"/>
</dbReference>
<dbReference type="InterPro" id="IPR029063">
    <property type="entry name" value="SAM-dependent_MTases_sf"/>
</dbReference>
<protein>
    <submittedName>
        <fullName evidence="3 4">SAM-dependent methyltransferase</fullName>
    </submittedName>
</protein>
<name>A0A1B0ZWN7_9RHOB</name>
<evidence type="ECO:0000259" key="2">
    <source>
        <dbReference type="Pfam" id="PF13649"/>
    </source>
</evidence>
<dbReference type="InterPro" id="IPR041698">
    <property type="entry name" value="Methyltransf_25"/>
</dbReference>
<sequence>MWEERFANSDDYVFGTEPARFLTEHATYLTPGQTALSVADGEGRNSVYMAQRGLETTAYEFAPTAIARARDLAAERGVTVDFQNVDILTHDWPEDAYDLVVGIFIQFVGPKDRKVQFEGMKRSLKPGGVLLLHGYTPKQLEFGTGGPPFAENMYTEDQLAADFVGWDILENRAYEREVQEGRGHSGMSALIDFVARNPA</sequence>
<dbReference type="Pfam" id="PF13649">
    <property type="entry name" value="Methyltransf_25"/>
    <property type="match status" value="1"/>
</dbReference>
<dbReference type="AlphaFoldDB" id="A0A1B0ZWN7"/>
<dbReference type="Gene3D" id="3.40.50.150">
    <property type="entry name" value="Vaccinia Virus protein VP39"/>
    <property type="match status" value="1"/>
</dbReference>
<dbReference type="CDD" id="cd02440">
    <property type="entry name" value="AdoMet_MTases"/>
    <property type="match status" value="1"/>
</dbReference>
<proteinExistence type="predicted"/>
<dbReference type="SUPFAM" id="SSF53335">
    <property type="entry name" value="S-adenosyl-L-methionine-dependent methyltransferases"/>
    <property type="match status" value="1"/>
</dbReference>
<dbReference type="GO" id="GO:0008168">
    <property type="term" value="F:methyltransferase activity"/>
    <property type="evidence" value="ECO:0007669"/>
    <property type="project" value="UniProtKB-KW"/>
</dbReference>
<dbReference type="Proteomes" id="UP000092565">
    <property type="component" value="Chromosome"/>
</dbReference>
<keyword evidence="3" id="KW-0489">Methyltransferase</keyword>
<organism evidence="3 5">
    <name type="scientific">Phaeobacter gallaeciensis</name>
    <dbReference type="NCBI Taxonomy" id="60890"/>
    <lineage>
        <taxon>Bacteria</taxon>
        <taxon>Pseudomonadati</taxon>
        <taxon>Pseudomonadota</taxon>
        <taxon>Alphaproteobacteria</taxon>
        <taxon>Rhodobacterales</taxon>
        <taxon>Roseobacteraceae</taxon>
        <taxon>Phaeobacter</taxon>
    </lineage>
</organism>
<keyword evidence="1 3" id="KW-0808">Transferase</keyword>
<evidence type="ECO:0000313" key="4">
    <source>
        <dbReference type="EMBL" id="MDE4164225.1"/>
    </source>
</evidence>
<reference evidence="4 6" key="2">
    <citation type="submission" date="2023-02" db="EMBL/GenBank/DDBJ databases">
        <title>Population genomics of bacteria associated with diatom.</title>
        <authorList>
            <person name="Xie J."/>
            <person name="Wang H."/>
        </authorList>
    </citation>
    <scope>NUCLEOTIDE SEQUENCE [LARGE SCALE GENOMIC DNA]</scope>
    <source>
        <strain evidence="4 6">PT47_8</strain>
    </source>
</reference>
<accession>A0A1B0ZWN7</accession>
<evidence type="ECO:0000256" key="1">
    <source>
        <dbReference type="ARBA" id="ARBA00022679"/>
    </source>
</evidence>
<keyword evidence="5" id="KW-1185">Reference proteome</keyword>
<dbReference type="EMBL" id="CP015124">
    <property type="protein sequence ID" value="ANP38544.1"/>
    <property type="molecule type" value="Genomic_DNA"/>
</dbReference>